<evidence type="ECO:0000256" key="3">
    <source>
        <dbReference type="ARBA" id="ARBA00022827"/>
    </source>
</evidence>
<dbReference type="Proteomes" id="UP000646365">
    <property type="component" value="Unassembled WGS sequence"/>
</dbReference>
<dbReference type="PANTHER" id="PTHR43004">
    <property type="entry name" value="TRK SYSTEM POTASSIUM UPTAKE PROTEIN"/>
    <property type="match status" value="1"/>
</dbReference>
<keyword evidence="2" id="KW-0285">Flavoprotein</keyword>
<evidence type="ECO:0000313" key="5">
    <source>
        <dbReference type="EMBL" id="GGF41328.1"/>
    </source>
</evidence>
<dbReference type="Gene3D" id="3.40.30.120">
    <property type="match status" value="1"/>
</dbReference>
<protein>
    <submittedName>
        <fullName evidence="5">FAD-dependent oxidoreductase</fullName>
    </submittedName>
</protein>
<dbReference type="InterPro" id="IPR002938">
    <property type="entry name" value="FAD-bd"/>
</dbReference>
<evidence type="ECO:0000313" key="6">
    <source>
        <dbReference type="Proteomes" id="UP000646365"/>
    </source>
</evidence>
<dbReference type="AlphaFoldDB" id="A0A8J2Z0W0"/>
<evidence type="ECO:0000256" key="2">
    <source>
        <dbReference type="ARBA" id="ARBA00022630"/>
    </source>
</evidence>
<evidence type="ECO:0000259" key="4">
    <source>
        <dbReference type="Pfam" id="PF01494"/>
    </source>
</evidence>
<dbReference type="EMBL" id="BMJQ01000017">
    <property type="protein sequence ID" value="GGF41328.1"/>
    <property type="molecule type" value="Genomic_DNA"/>
</dbReference>
<organism evidence="5 6">
    <name type="scientific">Aliidongia dinghuensis</name>
    <dbReference type="NCBI Taxonomy" id="1867774"/>
    <lineage>
        <taxon>Bacteria</taxon>
        <taxon>Pseudomonadati</taxon>
        <taxon>Pseudomonadota</taxon>
        <taxon>Alphaproteobacteria</taxon>
        <taxon>Rhodospirillales</taxon>
        <taxon>Dongiaceae</taxon>
        <taxon>Aliidongia</taxon>
    </lineage>
</organism>
<dbReference type="GO" id="GO:0071949">
    <property type="term" value="F:FAD binding"/>
    <property type="evidence" value="ECO:0007669"/>
    <property type="project" value="InterPro"/>
</dbReference>
<dbReference type="GO" id="GO:0016709">
    <property type="term" value="F:oxidoreductase activity, acting on paired donors, with incorporation or reduction of molecular oxygen, NAD(P)H as one donor, and incorporation of one atom of oxygen"/>
    <property type="evidence" value="ECO:0007669"/>
    <property type="project" value="UniProtKB-ARBA"/>
</dbReference>
<dbReference type="SUPFAM" id="SSF51905">
    <property type="entry name" value="FAD/NAD(P)-binding domain"/>
    <property type="match status" value="1"/>
</dbReference>
<comment type="cofactor">
    <cofactor evidence="1">
        <name>FAD</name>
        <dbReference type="ChEBI" id="CHEBI:57692"/>
    </cofactor>
</comment>
<keyword evidence="3" id="KW-0274">FAD</keyword>
<proteinExistence type="predicted"/>
<name>A0A8J2Z0W0_9PROT</name>
<dbReference type="PRINTS" id="PR00420">
    <property type="entry name" value="RNGMNOXGNASE"/>
</dbReference>
<accession>A0A8J2Z0W0</accession>
<dbReference type="Pfam" id="PF01494">
    <property type="entry name" value="FAD_binding_3"/>
    <property type="match status" value="1"/>
</dbReference>
<feature type="domain" description="FAD-binding" evidence="4">
    <location>
        <begin position="2"/>
        <end position="334"/>
    </location>
</feature>
<evidence type="ECO:0000256" key="1">
    <source>
        <dbReference type="ARBA" id="ARBA00001974"/>
    </source>
</evidence>
<dbReference type="NCBIfam" id="NF006002">
    <property type="entry name" value="PRK08132.1"/>
    <property type="match status" value="1"/>
</dbReference>
<dbReference type="Gene3D" id="3.30.70.2450">
    <property type="match status" value="1"/>
</dbReference>
<reference evidence="5" key="1">
    <citation type="journal article" date="2014" name="Int. J. Syst. Evol. Microbiol.">
        <title>Complete genome sequence of Corynebacterium casei LMG S-19264T (=DSM 44701T), isolated from a smear-ripened cheese.</title>
        <authorList>
            <consortium name="US DOE Joint Genome Institute (JGI-PGF)"/>
            <person name="Walter F."/>
            <person name="Albersmeier A."/>
            <person name="Kalinowski J."/>
            <person name="Ruckert C."/>
        </authorList>
    </citation>
    <scope>NUCLEOTIDE SEQUENCE</scope>
    <source>
        <strain evidence="5">CGMCC 1.15725</strain>
    </source>
</reference>
<comment type="caution">
    <text evidence="5">The sequence shown here is derived from an EMBL/GenBank/DDBJ whole genome shotgun (WGS) entry which is preliminary data.</text>
</comment>
<dbReference type="Gene3D" id="3.50.50.60">
    <property type="entry name" value="FAD/NAD(P)-binding domain"/>
    <property type="match status" value="1"/>
</dbReference>
<keyword evidence="6" id="KW-1185">Reference proteome</keyword>
<gene>
    <name evidence="5" type="ORF">GCM10011611_54670</name>
</gene>
<reference evidence="5" key="2">
    <citation type="submission" date="2020-09" db="EMBL/GenBank/DDBJ databases">
        <authorList>
            <person name="Sun Q."/>
            <person name="Zhou Y."/>
        </authorList>
    </citation>
    <scope>NUCLEOTIDE SEQUENCE</scope>
    <source>
        <strain evidence="5">CGMCC 1.15725</strain>
    </source>
</reference>
<dbReference type="InterPro" id="IPR050641">
    <property type="entry name" value="RIFMO-like"/>
</dbReference>
<dbReference type="PANTHER" id="PTHR43004:SF19">
    <property type="entry name" value="BINDING MONOOXYGENASE, PUTATIVE (JCVI)-RELATED"/>
    <property type="match status" value="1"/>
</dbReference>
<dbReference type="InterPro" id="IPR036188">
    <property type="entry name" value="FAD/NAD-bd_sf"/>
</dbReference>
<sequence length="522" mass="56796">MVVGAGPVGLALTIDLVLRGIRDVVLLDQGDGPSIGSRAICWSRRSLEILSRLGVGQTVLERGVTWQVGRVFRGAEELFRFDLQPDAGYGHPAFVNLSQHELEAILIARLAELGHPGVMWRHQVTGLRQERTAVTLEAATTGGPVELTADWVVAADGARSTLRRLMGLECVGRVFEDRFLIADVRMSANFPSERRFWFHPPFHDGESALLHRQPDDVFRIDFQLGRAADPQVEREPARVIARLERLLGDRSGFDLVWASVYVFQCRRLERFVHGRVLFAGDSAHQVSPFGARGGNGGLQDADNLAWKLALVVDGKAPPALLGSYDHERIAASDENIAHSTRATDFMSPKPGMATRLRDAVLDLARTQPFARALVNSGRLSLPACLDGSPLNGPDVAELPTASRPGAPCLDAPLGETGWLLDRLGQCFTGLYRTPTGGIPTEVAAVAERWRHLPVPIDLLAIDDQADPTGLLAERYGAAPGSLTLVRPDQHVAARFERFDAAATEAALARALGNFKETDPWVA</sequence>